<protein>
    <recommendedName>
        <fullName evidence="4">Trehalose 6-phosphate phosphatase</fullName>
        <ecNumber evidence="4">3.1.3.12</ecNumber>
    </recommendedName>
</protein>
<comment type="pathway">
    <text evidence="1 4">Glycan biosynthesis; trehalose biosynthesis.</text>
</comment>
<dbReference type="NCBIfam" id="TIGR01484">
    <property type="entry name" value="HAD-SF-IIB"/>
    <property type="match status" value="1"/>
</dbReference>
<dbReference type="InterPro" id="IPR044651">
    <property type="entry name" value="OTSB-like"/>
</dbReference>
<dbReference type="InterPro" id="IPR023214">
    <property type="entry name" value="HAD_sf"/>
</dbReference>
<name>A0A9W6LU57_9HYPH</name>
<dbReference type="AlphaFoldDB" id="A0A9W6LU57"/>
<dbReference type="Gene3D" id="3.30.70.1020">
    <property type="entry name" value="Trehalose-6-phosphate phosphatase related protein, domain 2"/>
    <property type="match status" value="1"/>
</dbReference>
<dbReference type="GO" id="GO:0004805">
    <property type="term" value="F:trehalose-phosphatase activity"/>
    <property type="evidence" value="ECO:0007669"/>
    <property type="project" value="UniProtKB-EC"/>
</dbReference>
<dbReference type="GO" id="GO:0005992">
    <property type="term" value="P:trehalose biosynthetic process"/>
    <property type="evidence" value="ECO:0007669"/>
    <property type="project" value="InterPro"/>
</dbReference>
<accession>A0A9W6LU57</accession>
<dbReference type="Pfam" id="PF02358">
    <property type="entry name" value="Trehalose_PPase"/>
    <property type="match status" value="1"/>
</dbReference>
<dbReference type="InterPro" id="IPR006379">
    <property type="entry name" value="HAD-SF_hydro_IIB"/>
</dbReference>
<reference evidence="5" key="1">
    <citation type="journal article" date="2023" name="Int. J. Syst. Evol. Microbiol.">
        <title>Methylocystis iwaonis sp. nov., a type II methane-oxidizing bacterium from surface soil of a rice paddy field in Japan, and emended description of the genus Methylocystis (ex Whittenbury et al. 1970) Bowman et al. 1993.</title>
        <authorList>
            <person name="Kaise H."/>
            <person name="Sawadogo J.B."/>
            <person name="Alam M.S."/>
            <person name="Ueno C."/>
            <person name="Dianou D."/>
            <person name="Shinjo R."/>
            <person name="Asakawa S."/>
        </authorList>
    </citation>
    <scope>NUCLEOTIDE SEQUENCE</scope>
    <source>
        <strain evidence="5">LMG27198</strain>
    </source>
</reference>
<keyword evidence="6" id="KW-1185">Reference proteome</keyword>
<sequence length="254" mass="27307">MEGRLTKQSKFQKSNAGWAVFLDFDGTLVDIAPSPESIHVPGELPTLLGRLDAALGGALAIVTGRSIEAIDGFLAPLRPITAGVHGAELRLRHEQIISTALPLPPAAVEAVSALSNKVDGVRVEIKRSSLAVHFRSNPAAAREIEEELRRVVTDRASGFIIRPGRMVYEVLPSHVSKGGAIDALLELPLFFGRRPIVIGDDLSDETAFETAERRGGLAFTVAGEHFSQESADFESPLEVRSWLAAFAARFGAHD</sequence>
<dbReference type="PANTHER" id="PTHR43768:SF3">
    <property type="entry name" value="TREHALOSE 6-PHOSPHATE PHOSPHATASE"/>
    <property type="match status" value="1"/>
</dbReference>
<dbReference type="NCBIfam" id="TIGR00685">
    <property type="entry name" value="T6PP"/>
    <property type="match status" value="1"/>
</dbReference>
<dbReference type="Proteomes" id="UP001144323">
    <property type="component" value="Unassembled WGS sequence"/>
</dbReference>
<proteinExistence type="inferred from homology"/>
<evidence type="ECO:0000313" key="6">
    <source>
        <dbReference type="Proteomes" id="UP001144323"/>
    </source>
</evidence>
<dbReference type="PANTHER" id="PTHR43768">
    <property type="entry name" value="TREHALOSE 6-PHOSPHATE PHOSPHATASE"/>
    <property type="match status" value="1"/>
</dbReference>
<dbReference type="InterPro" id="IPR003337">
    <property type="entry name" value="Trehalose_PPase"/>
</dbReference>
<dbReference type="RefSeq" id="WP_281806275.1">
    <property type="nucleotide sequence ID" value="NZ_BSEC01000003.1"/>
</dbReference>
<dbReference type="EC" id="3.1.3.12" evidence="4"/>
<dbReference type="SUPFAM" id="SSF56784">
    <property type="entry name" value="HAD-like"/>
    <property type="match status" value="1"/>
</dbReference>
<evidence type="ECO:0000256" key="4">
    <source>
        <dbReference type="RuleBase" id="RU361117"/>
    </source>
</evidence>
<dbReference type="InterPro" id="IPR036412">
    <property type="entry name" value="HAD-like_sf"/>
</dbReference>
<dbReference type="GO" id="GO:0046872">
    <property type="term" value="F:metal ion binding"/>
    <property type="evidence" value="ECO:0007669"/>
    <property type="project" value="UniProtKB-KW"/>
</dbReference>
<evidence type="ECO:0000313" key="5">
    <source>
        <dbReference type="EMBL" id="GLI95465.1"/>
    </source>
</evidence>
<comment type="cofactor">
    <cofactor evidence="4">
        <name>Mg(2+)</name>
        <dbReference type="ChEBI" id="CHEBI:18420"/>
    </cofactor>
</comment>
<comment type="catalytic activity">
    <reaction evidence="4">
        <text>alpha,alpha-trehalose 6-phosphate + H2O = alpha,alpha-trehalose + phosphate</text>
        <dbReference type="Rhea" id="RHEA:23420"/>
        <dbReference type="ChEBI" id="CHEBI:15377"/>
        <dbReference type="ChEBI" id="CHEBI:16551"/>
        <dbReference type="ChEBI" id="CHEBI:43474"/>
        <dbReference type="ChEBI" id="CHEBI:58429"/>
        <dbReference type="EC" id="3.1.3.12"/>
    </reaction>
</comment>
<comment type="similarity">
    <text evidence="2 4">Belongs to the trehalose phosphatase family.</text>
</comment>
<keyword evidence="3 4" id="KW-0378">Hydrolase</keyword>
<dbReference type="Gene3D" id="3.40.50.1000">
    <property type="entry name" value="HAD superfamily/HAD-like"/>
    <property type="match status" value="1"/>
</dbReference>
<dbReference type="EMBL" id="BSEC01000003">
    <property type="protein sequence ID" value="GLI95465.1"/>
    <property type="molecule type" value="Genomic_DNA"/>
</dbReference>
<organism evidence="5 6">
    <name type="scientific">Methylocystis echinoides</name>
    <dbReference type="NCBI Taxonomy" id="29468"/>
    <lineage>
        <taxon>Bacteria</taxon>
        <taxon>Pseudomonadati</taxon>
        <taxon>Pseudomonadota</taxon>
        <taxon>Alphaproteobacteria</taxon>
        <taxon>Hyphomicrobiales</taxon>
        <taxon>Methylocystaceae</taxon>
        <taxon>Methylocystis</taxon>
    </lineage>
</organism>
<evidence type="ECO:0000256" key="3">
    <source>
        <dbReference type="ARBA" id="ARBA00022801"/>
    </source>
</evidence>
<comment type="function">
    <text evidence="4">Removes the phosphate from trehalose 6-phosphate to produce free trehalose.</text>
</comment>
<evidence type="ECO:0000256" key="2">
    <source>
        <dbReference type="ARBA" id="ARBA00008770"/>
    </source>
</evidence>
<gene>
    <name evidence="5" type="primary">otsB</name>
    <name evidence="5" type="ORF">LMG27198_44570</name>
</gene>
<comment type="caution">
    <text evidence="5">The sequence shown here is derived from an EMBL/GenBank/DDBJ whole genome shotgun (WGS) entry which is preliminary data.</text>
</comment>
<keyword evidence="4" id="KW-0479">Metal-binding</keyword>
<evidence type="ECO:0000256" key="1">
    <source>
        <dbReference type="ARBA" id="ARBA00005199"/>
    </source>
</evidence>
<keyword evidence="4" id="KW-0460">Magnesium</keyword>